<comment type="function">
    <text evidence="5">Specifically methylates the pseudouridine at position 1915 (m3Psi1915) in 23S rRNA.</text>
</comment>
<feature type="binding site" evidence="5">
    <location>
        <position position="95"/>
    </location>
    <ligand>
        <name>S-adenosyl-L-methionine</name>
        <dbReference type="ChEBI" id="CHEBI:59789"/>
    </ligand>
</feature>
<sequence length="146" mass="16794">MYRFKIYYPGKTKAKFIKEGIDHYIKLLSPFAKVELIELKEGHGEKEKVIEEESRTILNSLKGEFILLHKDGKSLSSPEFADFIKDKAVTQFVIGGVYGVNESVFKAAYCRLSLSSLTFTHEISRLLLLEQLYRAITIIHGKSYHY</sequence>
<evidence type="ECO:0000256" key="4">
    <source>
        <dbReference type="ARBA" id="ARBA00038303"/>
    </source>
</evidence>
<evidence type="ECO:0000256" key="5">
    <source>
        <dbReference type="HAMAP-Rule" id="MF_00658"/>
    </source>
</evidence>
<dbReference type="SUPFAM" id="SSF75217">
    <property type="entry name" value="alpha/beta knot"/>
    <property type="match status" value="1"/>
</dbReference>
<proteinExistence type="inferred from homology"/>
<keyword evidence="5" id="KW-0963">Cytoplasm</keyword>
<accession>A0A9W6GBY0</accession>
<evidence type="ECO:0000256" key="2">
    <source>
        <dbReference type="ARBA" id="ARBA00022679"/>
    </source>
</evidence>
<dbReference type="PANTHER" id="PTHR33603:SF1">
    <property type="entry name" value="RIBOSOMAL RNA LARGE SUBUNIT METHYLTRANSFERASE H"/>
    <property type="match status" value="1"/>
</dbReference>
<protein>
    <recommendedName>
        <fullName evidence="5">Ribosomal RNA large subunit methyltransferase H</fullName>
        <ecNumber evidence="5">2.1.1.177</ecNumber>
    </recommendedName>
    <alternativeName>
        <fullName evidence="5">23S rRNA (pseudouridine1915-N3)-methyltransferase</fullName>
    </alternativeName>
    <alternativeName>
        <fullName evidence="5">23S rRNA m3Psi1915 methyltransferase</fullName>
    </alternativeName>
    <alternativeName>
        <fullName evidence="5">rRNA (pseudouridine-N3-)-methyltransferase RlmH</fullName>
    </alternativeName>
</protein>
<comment type="caution">
    <text evidence="6">The sequence shown here is derived from an EMBL/GenBank/DDBJ whole genome shotgun (WGS) entry which is preliminary data.</text>
</comment>
<name>A0A9W6GBY0_9BACT</name>
<evidence type="ECO:0000256" key="3">
    <source>
        <dbReference type="ARBA" id="ARBA00022691"/>
    </source>
</evidence>
<dbReference type="EMBL" id="BSDX01000001">
    <property type="protein sequence ID" value="GLI52343.1"/>
    <property type="molecule type" value="Genomic_DNA"/>
</dbReference>
<evidence type="ECO:0000313" key="6">
    <source>
        <dbReference type="EMBL" id="GLI52343.1"/>
    </source>
</evidence>
<dbReference type="EC" id="2.1.1.177" evidence="5"/>
<dbReference type="CDD" id="cd18081">
    <property type="entry name" value="RlmH-like"/>
    <property type="match status" value="1"/>
</dbReference>
<dbReference type="Proteomes" id="UP001144297">
    <property type="component" value="Unassembled WGS sequence"/>
</dbReference>
<dbReference type="AlphaFoldDB" id="A0A9W6GBY0"/>
<keyword evidence="2 5" id="KW-0808">Transferase</keyword>
<comment type="subcellular location">
    <subcellularLocation>
        <location evidence="5">Cytoplasm</location>
    </subcellularLocation>
</comment>
<feature type="binding site" evidence="5">
    <location>
        <position position="68"/>
    </location>
    <ligand>
        <name>S-adenosyl-L-methionine</name>
        <dbReference type="ChEBI" id="CHEBI:59789"/>
    </ligand>
</feature>
<dbReference type="GO" id="GO:0005737">
    <property type="term" value="C:cytoplasm"/>
    <property type="evidence" value="ECO:0007669"/>
    <property type="project" value="UniProtKB-SubCell"/>
</dbReference>
<dbReference type="HAMAP" id="MF_00658">
    <property type="entry name" value="23SrRNA_methyltr_H"/>
    <property type="match status" value="1"/>
</dbReference>
<dbReference type="Pfam" id="PF02590">
    <property type="entry name" value="SPOUT_MTase"/>
    <property type="match status" value="1"/>
</dbReference>
<dbReference type="InterPro" id="IPR029026">
    <property type="entry name" value="tRNA_m1G_MTases_N"/>
</dbReference>
<organism evidence="6 7">
    <name type="scientific">Thermodesulfovibrio yellowstonii</name>
    <dbReference type="NCBI Taxonomy" id="28262"/>
    <lineage>
        <taxon>Bacteria</taxon>
        <taxon>Pseudomonadati</taxon>
        <taxon>Nitrospirota</taxon>
        <taxon>Thermodesulfovibrionia</taxon>
        <taxon>Thermodesulfovibrionales</taxon>
        <taxon>Thermodesulfovibrionaceae</taxon>
        <taxon>Thermodesulfovibrio</taxon>
    </lineage>
</organism>
<reference evidence="6" key="1">
    <citation type="submission" date="2022-12" db="EMBL/GenBank/DDBJ databases">
        <title>Reference genome sequencing for broad-spectrum identification of bacterial and archaeal isolates by mass spectrometry.</title>
        <authorList>
            <person name="Sekiguchi Y."/>
            <person name="Tourlousse D.M."/>
        </authorList>
    </citation>
    <scope>NUCLEOTIDE SEQUENCE</scope>
    <source>
        <strain evidence="6">TSL-P1</strain>
    </source>
</reference>
<dbReference type="InterPro" id="IPR003742">
    <property type="entry name" value="RlmH-like"/>
</dbReference>
<dbReference type="InterPro" id="IPR029028">
    <property type="entry name" value="Alpha/beta_knot_MTases"/>
</dbReference>
<keyword evidence="3 5" id="KW-0949">S-adenosyl-L-methionine</keyword>
<keyword evidence="7" id="KW-1185">Reference proteome</keyword>
<evidence type="ECO:0000256" key="1">
    <source>
        <dbReference type="ARBA" id="ARBA00022603"/>
    </source>
</evidence>
<comment type="similarity">
    <text evidence="4 5">Belongs to the RNA methyltransferase RlmH family.</text>
</comment>
<comment type="subunit">
    <text evidence="5">Homodimer.</text>
</comment>
<dbReference type="GO" id="GO:0070038">
    <property type="term" value="F:rRNA (pseudouridine-N3-)-methyltransferase activity"/>
    <property type="evidence" value="ECO:0007669"/>
    <property type="project" value="UniProtKB-UniRule"/>
</dbReference>
<gene>
    <name evidence="5 6" type="primary">rlmH</name>
    <name evidence="6" type="ORF">TISLANDTSLP1_00360</name>
</gene>
<evidence type="ECO:0000313" key="7">
    <source>
        <dbReference type="Proteomes" id="UP001144297"/>
    </source>
</evidence>
<dbReference type="PIRSF" id="PIRSF004505">
    <property type="entry name" value="MT_bac"/>
    <property type="match status" value="1"/>
</dbReference>
<dbReference type="Gene3D" id="3.40.1280.10">
    <property type="match status" value="1"/>
</dbReference>
<comment type="catalytic activity">
    <reaction evidence="5">
        <text>pseudouridine(1915) in 23S rRNA + S-adenosyl-L-methionine = N(3)-methylpseudouridine(1915) in 23S rRNA + S-adenosyl-L-homocysteine + H(+)</text>
        <dbReference type="Rhea" id="RHEA:42752"/>
        <dbReference type="Rhea" id="RHEA-COMP:10221"/>
        <dbReference type="Rhea" id="RHEA-COMP:10222"/>
        <dbReference type="ChEBI" id="CHEBI:15378"/>
        <dbReference type="ChEBI" id="CHEBI:57856"/>
        <dbReference type="ChEBI" id="CHEBI:59789"/>
        <dbReference type="ChEBI" id="CHEBI:65314"/>
        <dbReference type="ChEBI" id="CHEBI:74486"/>
        <dbReference type="EC" id="2.1.1.177"/>
    </reaction>
</comment>
<keyword evidence="1 5" id="KW-0489">Methyltransferase</keyword>
<feature type="binding site" evidence="5">
    <location>
        <begin position="114"/>
        <end position="119"/>
    </location>
    <ligand>
        <name>S-adenosyl-L-methionine</name>
        <dbReference type="ChEBI" id="CHEBI:59789"/>
    </ligand>
</feature>
<keyword evidence="5" id="KW-0698">rRNA processing</keyword>
<dbReference type="PANTHER" id="PTHR33603">
    <property type="entry name" value="METHYLTRANSFERASE"/>
    <property type="match status" value="1"/>
</dbReference>